<dbReference type="STRING" id="39841.SAMN05660836_02030"/>
<gene>
    <name evidence="2" type="ORF">SAMN05660836_02030</name>
</gene>
<evidence type="ECO:0000259" key="1">
    <source>
        <dbReference type="Pfam" id="PF01966"/>
    </source>
</evidence>
<dbReference type="AlphaFoldDB" id="A0A1I4UY99"/>
<dbReference type="Gene3D" id="1.10.3210.10">
    <property type="entry name" value="Hypothetical protein af1432"/>
    <property type="match status" value="1"/>
</dbReference>
<sequence>MKEEISVPDRETCFSLMRGVGMPDHIIRHSVLVESIALRLSELCIERGFDISADLVSAGALLHDIAKARCIEEQCHHAHVGAEMLRERGYPLVALIVKQHVTLCGADLVACPTESVLVNYADKRVLHDRVVSLDERFRDLIERYGTTGLRRNVLEFKWGLYKKLEGRLSEVTGLEVGNLFFDLS</sequence>
<evidence type="ECO:0000313" key="3">
    <source>
        <dbReference type="Proteomes" id="UP000199611"/>
    </source>
</evidence>
<dbReference type="RefSeq" id="WP_093395515.1">
    <property type="nucleotide sequence ID" value="NZ_FOUU01000007.1"/>
</dbReference>
<dbReference type="SUPFAM" id="SSF109604">
    <property type="entry name" value="HD-domain/PDEase-like"/>
    <property type="match status" value="1"/>
</dbReference>
<keyword evidence="3" id="KW-1185">Reference proteome</keyword>
<dbReference type="Pfam" id="PF01966">
    <property type="entry name" value="HD"/>
    <property type="match status" value="1"/>
</dbReference>
<dbReference type="Proteomes" id="UP000199611">
    <property type="component" value="Unassembled WGS sequence"/>
</dbReference>
<reference evidence="2 3" key="1">
    <citation type="submission" date="2016-10" db="EMBL/GenBank/DDBJ databases">
        <authorList>
            <person name="de Groot N.N."/>
        </authorList>
    </citation>
    <scope>NUCLEOTIDE SEQUENCE [LARGE SCALE GENOMIC DNA]</scope>
    <source>
        <strain evidence="2 3">DSM 9990</strain>
    </source>
</reference>
<dbReference type="CDD" id="cd00077">
    <property type="entry name" value="HDc"/>
    <property type="match status" value="1"/>
</dbReference>
<protein>
    <submittedName>
        <fullName evidence="2">HDIG domain-containing protein</fullName>
    </submittedName>
</protein>
<accession>A0A1I4UY99</accession>
<dbReference type="OrthoDB" id="5431498at2"/>
<dbReference type="InterPro" id="IPR006675">
    <property type="entry name" value="HDIG_dom"/>
</dbReference>
<dbReference type="InterPro" id="IPR006674">
    <property type="entry name" value="HD_domain"/>
</dbReference>
<name>A0A1I4UY99_9BACT</name>
<organism evidence="2 3">
    <name type="scientific">Thermodesulforhabdus norvegica</name>
    <dbReference type="NCBI Taxonomy" id="39841"/>
    <lineage>
        <taxon>Bacteria</taxon>
        <taxon>Pseudomonadati</taxon>
        <taxon>Thermodesulfobacteriota</taxon>
        <taxon>Syntrophobacteria</taxon>
        <taxon>Syntrophobacterales</taxon>
        <taxon>Thermodesulforhabdaceae</taxon>
        <taxon>Thermodesulforhabdus</taxon>
    </lineage>
</organism>
<feature type="domain" description="HD" evidence="1">
    <location>
        <begin position="27"/>
        <end position="123"/>
    </location>
</feature>
<dbReference type="EMBL" id="FOUU01000007">
    <property type="protein sequence ID" value="SFM93733.1"/>
    <property type="molecule type" value="Genomic_DNA"/>
</dbReference>
<dbReference type="NCBIfam" id="TIGR00277">
    <property type="entry name" value="HDIG"/>
    <property type="match status" value="1"/>
</dbReference>
<proteinExistence type="predicted"/>
<evidence type="ECO:0000313" key="2">
    <source>
        <dbReference type="EMBL" id="SFM93733.1"/>
    </source>
</evidence>
<dbReference type="InterPro" id="IPR003607">
    <property type="entry name" value="HD/PDEase_dom"/>
</dbReference>